<evidence type="ECO:0000256" key="1">
    <source>
        <dbReference type="SAM" id="Phobius"/>
    </source>
</evidence>
<reference evidence="3" key="1">
    <citation type="journal article" date="2017" name="Genome Announc.">
        <title>Draft Genome Sequence of Terrimicrobium sacchariphilum NM-5T, a Facultative Anaerobic Soil Bacterium of the Class Spartobacteria.</title>
        <authorList>
            <person name="Qiu Y.L."/>
            <person name="Tourlousse D.M."/>
            <person name="Matsuura N."/>
            <person name="Ohashi A."/>
            <person name="Sekiguchi Y."/>
        </authorList>
    </citation>
    <scope>NUCLEOTIDE SEQUENCE [LARGE SCALE GENOMIC DNA]</scope>
    <source>
        <strain evidence="3">NM-5</strain>
    </source>
</reference>
<dbReference type="STRING" id="690879.TSACC_23011"/>
<organism evidence="2 3">
    <name type="scientific">Terrimicrobium sacchariphilum</name>
    <dbReference type="NCBI Taxonomy" id="690879"/>
    <lineage>
        <taxon>Bacteria</taxon>
        <taxon>Pseudomonadati</taxon>
        <taxon>Verrucomicrobiota</taxon>
        <taxon>Terrimicrobiia</taxon>
        <taxon>Terrimicrobiales</taxon>
        <taxon>Terrimicrobiaceae</taxon>
        <taxon>Terrimicrobium</taxon>
    </lineage>
</organism>
<keyword evidence="1" id="KW-1133">Transmembrane helix</keyword>
<evidence type="ECO:0000313" key="3">
    <source>
        <dbReference type="Proteomes" id="UP000076023"/>
    </source>
</evidence>
<dbReference type="InParanoid" id="A0A146GAW7"/>
<feature type="transmembrane region" description="Helical" evidence="1">
    <location>
        <begin position="50"/>
        <end position="68"/>
    </location>
</feature>
<protein>
    <submittedName>
        <fullName evidence="2">Uncharacterized protein</fullName>
    </submittedName>
</protein>
<keyword evidence="3" id="KW-1185">Reference proteome</keyword>
<proteinExistence type="predicted"/>
<sequence length="119" mass="13472">MEMSDLENQLAALPLAKPPEALRTRILAHAAEQSRKARRGFLAWLWPHPVAWAAVAALWIVIAALNFSGPRGDALLASNHPVKPPTAEELAQSANRFRERRVLLARWQQEYFNLDRSRL</sequence>
<accession>A0A146GAW7</accession>
<keyword evidence="1" id="KW-0812">Transmembrane</keyword>
<dbReference type="EMBL" id="BDCO01000002">
    <property type="protein sequence ID" value="GAT34580.1"/>
    <property type="molecule type" value="Genomic_DNA"/>
</dbReference>
<name>A0A146GAW7_TERSA</name>
<dbReference type="AlphaFoldDB" id="A0A146GAW7"/>
<dbReference type="Proteomes" id="UP000076023">
    <property type="component" value="Unassembled WGS sequence"/>
</dbReference>
<gene>
    <name evidence="2" type="ORF">TSACC_23011</name>
</gene>
<comment type="caution">
    <text evidence="2">The sequence shown here is derived from an EMBL/GenBank/DDBJ whole genome shotgun (WGS) entry which is preliminary data.</text>
</comment>
<evidence type="ECO:0000313" key="2">
    <source>
        <dbReference type="EMBL" id="GAT34580.1"/>
    </source>
</evidence>
<keyword evidence="1" id="KW-0472">Membrane</keyword>